<dbReference type="EMBL" id="FOLS01000001">
    <property type="protein sequence ID" value="SFB84325.1"/>
    <property type="molecule type" value="Genomic_DNA"/>
</dbReference>
<reference evidence="3 4" key="1">
    <citation type="submission" date="2016-10" db="EMBL/GenBank/DDBJ databases">
        <authorList>
            <person name="Varghese N."/>
            <person name="Submissions S."/>
        </authorList>
    </citation>
    <scope>NUCLEOTIDE SEQUENCE [LARGE SCALE GENOMIC DNA]</scope>
    <source>
        <strain evidence="3 4">LMG 18378</strain>
    </source>
</reference>
<protein>
    <submittedName>
        <fullName evidence="3">ATP-grasp domain-containing protein</fullName>
    </submittedName>
</protein>
<name>A0AAQ1KDD6_9PSED</name>
<dbReference type="Gene3D" id="3.30.470.20">
    <property type="entry name" value="ATP-grasp fold, B domain"/>
    <property type="match status" value="1"/>
</dbReference>
<sequence length="422" mass="47115">MSKVRVLVFPCGTEVGLEIARALEHSLHVELHGASSRVDHGEQAYVRHAHLPNIADATFDECFAHLLAQWNIDLVFATHDSVQDYLAPRVEGLGVQLVNGDARTARIARRKSLTYELLDDTPWVPRRYANAAAVEAWPVVVKPDQGQGGQGVTLVADADELAVAQAVVQQPLVCEYLPGEELTVDCFTSHRGQLLHVGARSRERVVGGIAMRSGPRPTDTQLNDIATTLNARLALRGPWFFQVRRDRQGDWKLLEFSSRLSTGSVVARALGVNLPLLAVQDYLGRDLLLLPEPRLQLVERRLENKAVLDYDFDTCYLDLDDTLVCAGRANPQAMRLAYRLLQLDKRLVLLTRHAGDLTATLEAAHIPLTMFERIVHLREGEPKSDHVRAPAIFIDNHFPERLDVSRRHGIPVFDVDAMDLLF</sequence>
<dbReference type="GO" id="GO:0005524">
    <property type="term" value="F:ATP binding"/>
    <property type="evidence" value="ECO:0007669"/>
    <property type="project" value="UniProtKB-UniRule"/>
</dbReference>
<dbReference type="Proteomes" id="UP000183385">
    <property type="component" value="Unassembled WGS sequence"/>
</dbReference>
<dbReference type="GO" id="GO:0046872">
    <property type="term" value="F:metal ion binding"/>
    <property type="evidence" value="ECO:0007669"/>
    <property type="project" value="InterPro"/>
</dbReference>
<keyword evidence="4" id="KW-1185">Reference proteome</keyword>
<keyword evidence="1" id="KW-0547">Nucleotide-binding</keyword>
<dbReference type="InterPro" id="IPR011761">
    <property type="entry name" value="ATP-grasp"/>
</dbReference>
<evidence type="ECO:0000259" key="2">
    <source>
        <dbReference type="PROSITE" id="PS50975"/>
    </source>
</evidence>
<gene>
    <name evidence="3" type="ORF">SAMN05216577_101107</name>
</gene>
<feature type="domain" description="ATP-grasp" evidence="2">
    <location>
        <begin position="110"/>
        <end position="283"/>
    </location>
</feature>
<evidence type="ECO:0000313" key="3">
    <source>
        <dbReference type="EMBL" id="SFB84325.1"/>
    </source>
</evidence>
<proteinExistence type="predicted"/>
<dbReference type="PROSITE" id="PS50975">
    <property type="entry name" value="ATP_GRASP"/>
    <property type="match status" value="1"/>
</dbReference>
<dbReference type="SUPFAM" id="SSF56059">
    <property type="entry name" value="Glutathione synthetase ATP-binding domain-like"/>
    <property type="match status" value="1"/>
</dbReference>
<dbReference type="AlphaFoldDB" id="A0AAQ1KDD6"/>
<evidence type="ECO:0000256" key="1">
    <source>
        <dbReference type="PROSITE-ProRule" id="PRU00409"/>
    </source>
</evidence>
<dbReference type="Pfam" id="PF15632">
    <property type="entry name" value="ATPgrasp_Ter"/>
    <property type="match status" value="1"/>
</dbReference>
<dbReference type="RefSeq" id="WP_074976339.1">
    <property type="nucleotide sequence ID" value="NZ_FOLS01000001.1"/>
</dbReference>
<accession>A0AAQ1KDD6</accession>
<organism evidence="3 4">
    <name type="scientific">Pseudomonas citronellolis</name>
    <dbReference type="NCBI Taxonomy" id="53408"/>
    <lineage>
        <taxon>Bacteria</taxon>
        <taxon>Pseudomonadati</taxon>
        <taxon>Pseudomonadota</taxon>
        <taxon>Gammaproteobacteria</taxon>
        <taxon>Pseudomonadales</taxon>
        <taxon>Pseudomonadaceae</taxon>
        <taxon>Pseudomonas</taxon>
    </lineage>
</organism>
<evidence type="ECO:0000313" key="4">
    <source>
        <dbReference type="Proteomes" id="UP000183385"/>
    </source>
</evidence>
<comment type="caution">
    <text evidence="3">The sequence shown here is derived from an EMBL/GenBank/DDBJ whole genome shotgun (WGS) entry which is preliminary data.</text>
</comment>
<keyword evidence="1" id="KW-0067">ATP-binding</keyword>